<dbReference type="STRING" id="595670.SAMN05421643_12810"/>
<gene>
    <name evidence="2" type="ORF">SAMN05421643_12810</name>
</gene>
<dbReference type="Proteomes" id="UP000199035">
    <property type="component" value="Unassembled WGS sequence"/>
</dbReference>
<protein>
    <submittedName>
        <fullName evidence="2">Transposase, IS605 OrfB family, central region</fullName>
    </submittedName>
</protein>
<sequence length="460" mass="53024">MKLTRIHHCKNLNREKYKQLEKQAALLGRVRSEVWRKYGAVAGLNMGDRAIRDSWMNEGREFNVSANAWKETLRDCIGDIKAYREAAKEKVKQAIRKRTHCETELKRLYTLLKKDAWMEDNFLHRQMRKHFRHGVNHTHNQIIVRADMCKTFELNGQCWLKVPSLVPRQTIKIPLNTTMEFAPQGTLRIILRNGNVEVHSTYDVVETKDCGEATVGVDKGYSEAFVDSDTDVYGKGLGKLISSESDYLNKKYKRRNKLRAISKAKPHKRQAIERSNLGRKKLDKRQDAQRSKLKTLIYTATHQLIDKAGLIVAEDLTSPIQSKRSYGKNTNRRLNTWVKGILADALTTISHRRGSVVHLVNASYTSQSDSFLHGLLIGTRKGDQFYRSNGEVVQADWNAARNVLARLNDPEISRYTPYREVRRVLQERTDRYKSELTDLGSSYKLGNKTLTECELVLDYV</sequence>
<proteinExistence type="predicted"/>
<evidence type="ECO:0000313" key="2">
    <source>
        <dbReference type="EMBL" id="SDY77107.1"/>
    </source>
</evidence>
<keyword evidence="3" id="KW-1185">Reference proteome</keyword>
<organism evidence="2 3">
    <name type="scientific">Acinetobacter kyonggiensis</name>
    <dbReference type="NCBI Taxonomy" id="595670"/>
    <lineage>
        <taxon>Bacteria</taxon>
        <taxon>Pseudomonadati</taxon>
        <taxon>Pseudomonadota</taxon>
        <taxon>Gammaproteobacteria</taxon>
        <taxon>Moraxellales</taxon>
        <taxon>Moraxellaceae</taxon>
        <taxon>Acinetobacter</taxon>
    </lineage>
</organism>
<accession>A0A1H3MK92</accession>
<evidence type="ECO:0000256" key="1">
    <source>
        <dbReference type="SAM" id="MobiDB-lite"/>
    </source>
</evidence>
<feature type="region of interest" description="Disordered" evidence="1">
    <location>
        <begin position="264"/>
        <end position="286"/>
    </location>
</feature>
<dbReference type="RefSeq" id="WP_092692347.1">
    <property type="nucleotide sequence ID" value="NZ_FNPK01000028.1"/>
</dbReference>
<evidence type="ECO:0000313" key="3">
    <source>
        <dbReference type="Proteomes" id="UP000199035"/>
    </source>
</evidence>
<dbReference type="AlphaFoldDB" id="A0A1H3MK92"/>
<reference evidence="3" key="1">
    <citation type="submission" date="2016-10" db="EMBL/GenBank/DDBJ databases">
        <authorList>
            <person name="Varghese N."/>
            <person name="Submissions S."/>
        </authorList>
    </citation>
    <scope>NUCLEOTIDE SEQUENCE [LARGE SCALE GENOMIC DNA]</scope>
    <source>
        <strain evidence="3">ANC 5109</strain>
    </source>
</reference>
<dbReference type="EMBL" id="FNPK01000028">
    <property type="protein sequence ID" value="SDY77107.1"/>
    <property type="molecule type" value="Genomic_DNA"/>
</dbReference>
<name>A0A1H3MK92_9GAMM</name>